<accession>A0ABW1VJT4</accession>
<dbReference type="Pfam" id="PF10012">
    <property type="entry name" value="DUF2255"/>
    <property type="match status" value="1"/>
</dbReference>
<evidence type="ECO:0000313" key="2">
    <source>
        <dbReference type="Proteomes" id="UP001596306"/>
    </source>
</evidence>
<dbReference type="InterPro" id="IPR016888">
    <property type="entry name" value="UCP028498"/>
</dbReference>
<keyword evidence="2" id="KW-1185">Reference proteome</keyword>
<name>A0ABW1VJT4_9MICO</name>
<evidence type="ECO:0000313" key="1">
    <source>
        <dbReference type="EMBL" id="MFC6357142.1"/>
    </source>
</evidence>
<gene>
    <name evidence="1" type="ORF">ACFQB0_13610</name>
</gene>
<dbReference type="RefSeq" id="WP_386732654.1">
    <property type="nucleotide sequence ID" value="NZ_JBHSTP010000003.1"/>
</dbReference>
<dbReference type="EMBL" id="JBHSTP010000003">
    <property type="protein sequence ID" value="MFC6357142.1"/>
    <property type="molecule type" value="Genomic_DNA"/>
</dbReference>
<sequence>MSGWTGSELERIGRADELRIASRRKDGTLRPFGTIWAVCVDDSIFVRSAHGPENPWFVRAQRAGAGRIQAGGVERDVIFTEADPGDQETIDAAYHQKYDRYGQNIVGSVVGESAHAVTLRLTPTAPFEGES</sequence>
<proteinExistence type="predicted"/>
<reference evidence="2" key="1">
    <citation type="journal article" date="2019" name="Int. J. Syst. Evol. Microbiol.">
        <title>The Global Catalogue of Microorganisms (GCM) 10K type strain sequencing project: providing services to taxonomists for standard genome sequencing and annotation.</title>
        <authorList>
            <consortium name="The Broad Institute Genomics Platform"/>
            <consortium name="The Broad Institute Genome Sequencing Center for Infectious Disease"/>
            <person name="Wu L."/>
            <person name="Ma J."/>
        </authorList>
    </citation>
    <scope>NUCLEOTIDE SEQUENCE [LARGE SCALE GENOMIC DNA]</scope>
    <source>
        <strain evidence="2">CCUG 43304</strain>
    </source>
</reference>
<protein>
    <submittedName>
        <fullName evidence="1">DUF2255 family protein</fullName>
    </submittedName>
</protein>
<organism evidence="1 2">
    <name type="scientific">Luethyella okanaganae</name>
    <dbReference type="NCBI Taxonomy" id="69372"/>
    <lineage>
        <taxon>Bacteria</taxon>
        <taxon>Bacillati</taxon>
        <taxon>Actinomycetota</taxon>
        <taxon>Actinomycetes</taxon>
        <taxon>Micrococcales</taxon>
        <taxon>Microbacteriaceae</taxon>
        <taxon>Luethyella</taxon>
    </lineage>
</organism>
<dbReference type="Proteomes" id="UP001596306">
    <property type="component" value="Unassembled WGS sequence"/>
</dbReference>
<comment type="caution">
    <text evidence="1">The sequence shown here is derived from an EMBL/GenBank/DDBJ whole genome shotgun (WGS) entry which is preliminary data.</text>
</comment>